<evidence type="ECO:0000313" key="8">
    <source>
        <dbReference type="Proteomes" id="UP001256711"/>
    </source>
</evidence>
<dbReference type="EMBL" id="JARQBJ010000004">
    <property type="protein sequence ID" value="MDT2810637.1"/>
    <property type="molecule type" value="Genomic_DNA"/>
</dbReference>
<evidence type="ECO:0000256" key="4">
    <source>
        <dbReference type="ARBA" id="ARBA00022723"/>
    </source>
</evidence>
<proteinExistence type="inferred from homology"/>
<comment type="caution">
    <text evidence="7">The sequence shown here is derived from an EMBL/GenBank/DDBJ whole genome shotgun (WGS) entry which is preliminary data.</text>
</comment>
<gene>
    <name evidence="7" type="ORF">P7H43_09070</name>
</gene>
<dbReference type="FunFam" id="3.40.1390.30:FF:000001">
    <property type="entry name" value="GTP cyclohydrolase 1 type 2"/>
    <property type="match status" value="1"/>
</dbReference>
<dbReference type="InterPro" id="IPR017221">
    <property type="entry name" value="DUF34/NIF3_bac"/>
</dbReference>
<evidence type="ECO:0000256" key="5">
    <source>
        <dbReference type="PIRNR" id="PIRNR037489"/>
    </source>
</evidence>
<protein>
    <recommendedName>
        <fullName evidence="3 5">GTP cyclohydrolase 1 type 2 homolog</fullName>
    </recommendedName>
</protein>
<evidence type="ECO:0000256" key="1">
    <source>
        <dbReference type="ARBA" id="ARBA00006964"/>
    </source>
</evidence>
<evidence type="ECO:0000256" key="6">
    <source>
        <dbReference type="PIRSR" id="PIRSR602678-1"/>
    </source>
</evidence>
<reference evidence="7" key="1">
    <citation type="submission" date="2023-03" db="EMBL/GenBank/DDBJ databases">
        <authorList>
            <person name="Shen W."/>
            <person name="Cai J."/>
        </authorList>
    </citation>
    <scope>NUCLEOTIDE SEQUENCE</scope>
    <source>
        <strain evidence="7">B226-2</strain>
    </source>
</reference>
<dbReference type="PANTHER" id="PTHR13799">
    <property type="entry name" value="NGG1 INTERACTING FACTOR 3"/>
    <property type="match status" value="1"/>
</dbReference>
<dbReference type="Gene3D" id="3.40.1390.30">
    <property type="entry name" value="NIF3 (NGG1p interacting factor 3)-like"/>
    <property type="match status" value="2"/>
</dbReference>
<comment type="subunit">
    <text evidence="2">Homohexamer.</text>
</comment>
<comment type="similarity">
    <text evidence="1 5">Belongs to the GTP cyclohydrolase I type 2/NIF3 family.</text>
</comment>
<dbReference type="InterPro" id="IPR015867">
    <property type="entry name" value="N-reg_PII/ATP_PRibTrfase_C"/>
</dbReference>
<dbReference type="RefSeq" id="WP_311835528.1">
    <property type="nucleotide sequence ID" value="NZ_JARQBJ010000004.1"/>
</dbReference>
<organism evidence="7 8">
    <name type="scientific">Enterococcus asini</name>
    <dbReference type="NCBI Taxonomy" id="57732"/>
    <lineage>
        <taxon>Bacteria</taxon>
        <taxon>Bacillati</taxon>
        <taxon>Bacillota</taxon>
        <taxon>Bacilli</taxon>
        <taxon>Lactobacillales</taxon>
        <taxon>Enterococcaceae</taxon>
        <taxon>Enterococcus</taxon>
    </lineage>
</organism>
<dbReference type="GO" id="GO:0005737">
    <property type="term" value="C:cytoplasm"/>
    <property type="evidence" value="ECO:0007669"/>
    <property type="project" value="TreeGrafter"/>
</dbReference>
<dbReference type="Pfam" id="PF01784">
    <property type="entry name" value="DUF34_NIF3"/>
    <property type="match status" value="1"/>
</dbReference>
<dbReference type="SUPFAM" id="SSF102705">
    <property type="entry name" value="NIF3 (NGG1p interacting factor 3)-like"/>
    <property type="match status" value="1"/>
</dbReference>
<dbReference type="PIRSF" id="PIRSF037489">
    <property type="entry name" value="UCP037489_NIF3_YqfO"/>
    <property type="match status" value="1"/>
</dbReference>
<dbReference type="NCBIfam" id="TIGR00486">
    <property type="entry name" value="YbgI_SA1388"/>
    <property type="match status" value="1"/>
</dbReference>
<evidence type="ECO:0000256" key="2">
    <source>
        <dbReference type="ARBA" id="ARBA00011643"/>
    </source>
</evidence>
<name>A0AAW8U086_9ENTE</name>
<dbReference type="AlphaFoldDB" id="A0AAW8U086"/>
<dbReference type="Proteomes" id="UP001256711">
    <property type="component" value="Unassembled WGS sequence"/>
</dbReference>
<feature type="binding site" evidence="6">
    <location>
        <position position="334"/>
    </location>
    <ligand>
        <name>a divalent metal cation</name>
        <dbReference type="ChEBI" id="CHEBI:60240"/>
        <label>1</label>
    </ligand>
</feature>
<feature type="binding site" evidence="6">
    <location>
        <position position="67"/>
    </location>
    <ligand>
        <name>a divalent metal cation</name>
        <dbReference type="ChEBI" id="CHEBI:60240"/>
        <label>1</label>
    </ligand>
</feature>
<sequence>MAVNGRTFIRRFEEYCPLWLAEEGDPVGLHIGTLDKPVKKIMMTLDVRPEVVEEAKAKQVDLLIAKHPPIFRPIKRLTADDPQNRMYMELVKHDIAVYAAHTNMDIIWDGLNDWFCEMLDVSVSGFLTRTHVDKLKKLVVYVPEANAETLRQALGDAGAGKQGNYHHTSFTSQGEGRFTPTAAAQPYLGSADKAEVVSEARVEVLYREHQEQAVLAALFANHPYEEPAFDLLSLDNEPVRYGLGRVGELAAPLSLSQFVQRVKTVFELDGLRLIQPESGADPLVQKIAICGGSGAGFYLDAVAQGADVYLTGDVSYHTAHDMQAHGLTVIDPGHNIERVCIPRFVEKMQAWQRELDWDVEIIPSTTNTNPFQYK</sequence>
<feature type="binding site" evidence="6">
    <location>
        <position position="337"/>
    </location>
    <ligand>
        <name>a divalent metal cation</name>
        <dbReference type="ChEBI" id="CHEBI:60240"/>
        <label>1</label>
    </ligand>
</feature>
<feature type="binding site" evidence="6">
    <location>
        <position position="105"/>
    </location>
    <ligand>
        <name>a divalent metal cation</name>
        <dbReference type="ChEBI" id="CHEBI:60240"/>
        <label>1</label>
    </ligand>
</feature>
<evidence type="ECO:0000256" key="3">
    <source>
        <dbReference type="ARBA" id="ARBA00022112"/>
    </source>
</evidence>
<keyword evidence="4 5" id="KW-0479">Metal-binding</keyword>
<evidence type="ECO:0000313" key="7">
    <source>
        <dbReference type="EMBL" id="MDT2810637.1"/>
    </source>
</evidence>
<dbReference type="GO" id="GO:0046872">
    <property type="term" value="F:metal ion binding"/>
    <property type="evidence" value="ECO:0007669"/>
    <property type="project" value="UniProtKB-UniRule"/>
</dbReference>
<dbReference type="Gene3D" id="3.30.70.120">
    <property type="match status" value="1"/>
</dbReference>
<dbReference type="InterPro" id="IPR002678">
    <property type="entry name" value="DUF34/NIF3"/>
</dbReference>
<dbReference type="PANTHER" id="PTHR13799:SF14">
    <property type="entry name" value="GTP CYCLOHYDROLASE 1 TYPE 2 HOMOLOG"/>
    <property type="match status" value="1"/>
</dbReference>
<accession>A0AAW8U086</accession>
<dbReference type="InterPro" id="IPR036069">
    <property type="entry name" value="DUF34/NIF3_sf"/>
</dbReference>